<sequence>MKLNVTVRETLPPLAWLLELDGAPERHRLFCGSSVILSEGAFFEGAWPGALAAMDFAEKPEAFGSGGVRTEAGWTIVPPSHTLESLFTCRDGTKLFISNALPFLLAHRGDGLDPTFLDYHRVFFDILGGLAHSPIRFPSRRCTEIRGYYYENLAIGADLAVTVAPKPRAPGFAAFADYRAYLAAVVEAVLDNAADPLRPNPYRPLATISQGYDSPACAALAREAGCREAVTHGTARRAFGVVDSDSGVEIAKALDMAVTVIDRGAYLERQGLVAPEAEFLCHGLEGTDVNYLAFEPKMRHCVLFTGCHGDTMWDKHKVPSDVIKRGDLDGGSLGEYRRRLDFIHLPLPYVGALRHHDVVAISNAPEMAPWSIGGDYDRPIPRRILEEAGVPRDAFGQAKKATSISFFGFLPGMHERLTGSSRRALEAFAVEWRPRFGARLRLRRNQAIAILVDWVRVAEKRLHPARRLGLEPRLDKALHILDTQNLDTPEAVRALHWSMGEMIKRYTIAEAAPDPALVPARPLKSEVLAPLLGAVQLFGAMLP</sequence>
<evidence type="ECO:0000313" key="2">
    <source>
        <dbReference type="Proteomes" id="UP001230156"/>
    </source>
</evidence>
<accession>A0ABU0YPB0</accession>
<dbReference type="RefSeq" id="WP_379957640.1">
    <property type="nucleotide sequence ID" value="NZ_JAUYVI010000005.1"/>
</dbReference>
<gene>
    <name evidence="1" type="ORF">Q8A70_17835</name>
</gene>
<keyword evidence="2" id="KW-1185">Reference proteome</keyword>
<dbReference type="EMBL" id="JAUYVI010000005">
    <property type="protein sequence ID" value="MDQ7249554.1"/>
    <property type="molecule type" value="Genomic_DNA"/>
</dbReference>
<comment type="caution">
    <text evidence="1">The sequence shown here is derived from an EMBL/GenBank/DDBJ whole genome shotgun (WGS) entry which is preliminary data.</text>
</comment>
<protein>
    <submittedName>
        <fullName evidence="1">Uncharacterized protein</fullName>
    </submittedName>
</protein>
<dbReference type="Proteomes" id="UP001230156">
    <property type="component" value="Unassembled WGS sequence"/>
</dbReference>
<proteinExistence type="predicted"/>
<organism evidence="1 2">
    <name type="scientific">Dongia sedimenti</name>
    <dbReference type="NCBI Taxonomy" id="3064282"/>
    <lineage>
        <taxon>Bacteria</taxon>
        <taxon>Pseudomonadati</taxon>
        <taxon>Pseudomonadota</taxon>
        <taxon>Alphaproteobacteria</taxon>
        <taxon>Rhodospirillales</taxon>
        <taxon>Dongiaceae</taxon>
        <taxon>Dongia</taxon>
    </lineage>
</organism>
<name>A0ABU0YPB0_9PROT</name>
<reference evidence="2" key="1">
    <citation type="submission" date="2023-08" db="EMBL/GenBank/DDBJ databases">
        <title>Rhodospirillaceae gen. nov., a novel taxon isolated from the Yangtze River Yuezi River estuary sludge.</title>
        <authorList>
            <person name="Ruan L."/>
        </authorList>
    </citation>
    <scope>NUCLEOTIDE SEQUENCE [LARGE SCALE GENOMIC DNA]</scope>
    <source>
        <strain evidence="2">R-7</strain>
    </source>
</reference>
<evidence type="ECO:0000313" key="1">
    <source>
        <dbReference type="EMBL" id="MDQ7249554.1"/>
    </source>
</evidence>